<organism evidence="2 3">
    <name type="scientific">Sagittula salina</name>
    <dbReference type="NCBI Taxonomy" id="2820268"/>
    <lineage>
        <taxon>Bacteria</taxon>
        <taxon>Pseudomonadati</taxon>
        <taxon>Pseudomonadota</taxon>
        <taxon>Alphaproteobacteria</taxon>
        <taxon>Rhodobacterales</taxon>
        <taxon>Roseobacteraceae</taxon>
        <taxon>Sagittula</taxon>
    </lineage>
</organism>
<dbReference type="Proteomes" id="UP000675940">
    <property type="component" value="Unassembled WGS sequence"/>
</dbReference>
<feature type="domain" description="Autotransporter" evidence="1">
    <location>
        <begin position="402"/>
        <end position="716"/>
    </location>
</feature>
<dbReference type="InterPro" id="IPR012332">
    <property type="entry name" value="Autotransporter_pectin_lyase_C"/>
</dbReference>
<dbReference type="RefSeq" id="WP_425342908.1">
    <property type="nucleotide sequence ID" value="NZ_JAGISH010000020.1"/>
</dbReference>
<protein>
    <submittedName>
        <fullName evidence="2">Transporter</fullName>
    </submittedName>
</protein>
<dbReference type="InterPro" id="IPR005546">
    <property type="entry name" value="Autotransporte_beta"/>
</dbReference>
<dbReference type="AlphaFoldDB" id="A0A940MTW3"/>
<gene>
    <name evidence="2" type="ORF">J5474_21065</name>
</gene>
<sequence>TVAAAGVYDQNAALTGNLVTASTNADIGANITGTVTQNGATSATLVSAASVVSGQVTVNGGTLTVTASLTADNGGTVTDDLVVASAGALVNSGTVTGNVANAGAVTLNGGSTLTGDLTQSGGSLTTAAGTVTVNGLLDLNDGTFLVADGVTFNATSADLAAAVTAPAGNLVGAGSTLAATGGNFVNAASFGLGAAATLSSSATLSNSGTLTFAGDATLAGGTSVTNSGTLLVNQVAGVQTLSVTTGTFTDTGTINMSDTDTVDVVDITGNAVLNGTIMADVDVSNTAAGTRGDLVNVSGTATGSTALLLNNVGGNFSNIATPIDLIKAAGGTGGLSASFSGLQTGAYTYSLQNTGTAIQLTASPNLAFGGVVSGVAATQSLISTVVNRPSSALVTPLVDPGDDPCAIGEWARLTGGKANAKLGTTSQTTGVSAINDIALSYGGIQAGFDNSCSGGYYNGWDLAYGVMLGTNMGRSSLPVTLGGVSTTVKSDFDQLFGGVYLSAAKGNWFGDLNLRADRTTYDLRETSTFGSGGLGLPDQEFDSRGKTLSGSLSYSHTLDQERGIRLVPTVGFSLSHIETDTIQIDNDPTDPTDDAELKIGDIDQKIGFVGATLAKTSIRPSGKAAVTYFATGTYFNDFGDDLTSTFTVKSTGASQSLTSDNLGGFGELSLGMNYTRIMDGGGAMAPRQMDASIRADTRFSEQLDSWGLTAQVRLQF</sequence>
<keyword evidence="3" id="KW-1185">Reference proteome</keyword>
<reference evidence="2" key="1">
    <citation type="submission" date="2021-03" db="EMBL/GenBank/DDBJ databases">
        <title>Sagittula salina sp. nov. strain M10.9X isolated from the marine waste.</title>
        <authorList>
            <person name="Satari L."/>
            <person name="Molina-Menor E."/>
            <person name="Vidal-Verdu A."/>
            <person name="Pascual J."/>
            <person name="Pereto J."/>
            <person name="Porcar M."/>
        </authorList>
    </citation>
    <scope>NUCLEOTIDE SEQUENCE</scope>
    <source>
        <strain evidence="2">M10.9X</strain>
    </source>
</reference>
<dbReference type="PROSITE" id="PS51208">
    <property type="entry name" value="AUTOTRANSPORTER"/>
    <property type="match status" value="1"/>
</dbReference>
<feature type="non-terminal residue" evidence="2">
    <location>
        <position position="1"/>
    </location>
</feature>
<evidence type="ECO:0000259" key="1">
    <source>
        <dbReference type="PROSITE" id="PS51208"/>
    </source>
</evidence>
<proteinExistence type="predicted"/>
<dbReference type="EMBL" id="JAGISH010000020">
    <property type="protein sequence ID" value="MBP0484972.1"/>
    <property type="molecule type" value="Genomic_DNA"/>
</dbReference>
<evidence type="ECO:0000313" key="2">
    <source>
        <dbReference type="EMBL" id="MBP0484972.1"/>
    </source>
</evidence>
<dbReference type="SUPFAM" id="SSF51126">
    <property type="entry name" value="Pectin lyase-like"/>
    <property type="match status" value="1"/>
</dbReference>
<evidence type="ECO:0000313" key="3">
    <source>
        <dbReference type="Proteomes" id="UP000675940"/>
    </source>
</evidence>
<dbReference type="Pfam" id="PF03797">
    <property type="entry name" value="Autotransporter"/>
    <property type="match status" value="1"/>
</dbReference>
<accession>A0A940MTW3</accession>
<name>A0A940MTW3_9RHOB</name>
<dbReference type="InterPro" id="IPR011050">
    <property type="entry name" value="Pectin_lyase_fold/virulence"/>
</dbReference>
<dbReference type="Gene3D" id="2.160.20.20">
    <property type="match status" value="1"/>
</dbReference>
<dbReference type="InterPro" id="IPR036709">
    <property type="entry name" value="Autotransporte_beta_dom_sf"/>
</dbReference>
<dbReference type="Gene3D" id="2.40.128.130">
    <property type="entry name" value="Autotransporter beta-domain"/>
    <property type="match status" value="1"/>
</dbReference>
<comment type="caution">
    <text evidence="2">The sequence shown here is derived from an EMBL/GenBank/DDBJ whole genome shotgun (WGS) entry which is preliminary data.</text>
</comment>
<dbReference type="SUPFAM" id="SSF103515">
    <property type="entry name" value="Autotransporter"/>
    <property type="match status" value="1"/>
</dbReference>